<dbReference type="Pfam" id="PF00567">
    <property type="entry name" value="TUDOR"/>
    <property type="match status" value="1"/>
</dbReference>
<dbReference type="PANTHER" id="PTHR16442:SF1">
    <property type="entry name" value="RING FINGER PROTEIN 17"/>
    <property type="match status" value="1"/>
</dbReference>
<dbReference type="AlphaFoldDB" id="A0A8J9Y7U6"/>
<feature type="domain" description="Tudor" evidence="1">
    <location>
        <begin position="62"/>
        <end position="174"/>
    </location>
</feature>
<dbReference type="Proteomes" id="UP000838878">
    <property type="component" value="Chromosome 11"/>
</dbReference>
<keyword evidence="3" id="KW-1185">Reference proteome</keyword>
<dbReference type="Gene3D" id="2.40.50.90">
    <property type="match status" value="1"/>
</dbReference>
<sequence length="248" mass="28736">MWYGNGEIEVLDMPLSVKLIRPEIGLRHSKQVYMDMAATSDMDFVNFRLENPKLEVNTWHWVHITHIVDPHNFYVRLTELLSLIKKIESKKPLSKPTSWNIDDVVIINLNILDADAKFARGKILRINMNHDSFYYDIFILDYGYVKTAVPKENIWKCDQDCLYMPPLAMHCKLGNCAPLGNNEWKETTIDAFKFYVGDERARMKILDKTVSQLVVELYNSCPDDIATLLALTGYTTFGYVHNNLINLL</sequence>
<proteinExistence type="predicted"/>
<organism evidence="2 3">
    <name type="scientific">Brenthis ino</name>
    <name type="common">lesser marbled fritillary</name>
    <dbReference type="NCBI Taxonomy" id="405034"/>
    <lineage>
        <taxon>Eukaryota</taxon>
        <taxon>Metazoa</taxon>
        <taxon>Ecdysozoa</taxon>
        <taxon>Arthropoda</taxon>
        <taxon>Hexapoda</taxon>
        <taxon>Insecta</taxon>
        <taxon>Pterygota</taxon>
        <taxon>Neoptera</taxon>
        <taxon>Endopterygota</taxon>
        <taxon>Lepidoptera</taxon>
        <taxon>Glossata</taxon>
        <taxon>Ditrysia</taxon>
        <taxon>Papilionoidea</taxon>
        <taxon>Nymphalidae</taxon>
        <taxon>Heliconiinae</taxon>
        <taxon>Argynnini</taxon>
        <taxon>Brenthis</taxon>
    </lineage>
</organism>
<dbReference type="GO" id="GO:0005737">
    <property type="term" value="C:cytoplasm"/>
    <property type="evidence" value="ECO:0007669"/>
    <property type="project" value="UniProtKB-ARBA"/>
</dbReference>
<dbReference type="InterPro" id="IPR035437">
    <property type="entry name" value="SNase_OB-fold_sf"/>
</dbReference>
<protein>
    <recommendedName>
        <fullName evidence="1">Tudor domain-containing protein</fullName>
    </recommendedName>
</protein>
<evidence type="ECO:0000313" key="2">
    <source>
        <dbReference type="EMBL" id="CAH0716535.1"/>
    </source>
</evidence>
<gene>
    <name evidence="2" type="ORF">BINO364_LOCUS3291</name>
</gene>
<dbReference type="SUPFAM" id="SSF63748">
    <property type="entry name" value="Tudor/PWWP/MBT"/>
    <property type="match status" value="1"/>
</dbReference>
<dbReference type="InterPro" id="IPR002999">
    <property type="entry name" value="Tudor"/>
</dbReference>
<feature type="non-terminal residue" evidence="2">
    <location>
        <position position="248"/>
    </location>
</feature>
<dbReference type="OrthoDB" id="407432at2759"/>
<dbReference type="EMBL" id="OV170231">
    <property type="protein sequence ID" value="CAH0716535.1"/>
    <property type="molecule type" value="Genomic_DNA"/>
</dbReference>
<name>A0A8J9Y7U6_9NEOP</name>
<evidence type="ECO:0000313" key="3">
    <source>
        <dbReference type="Proteomes" id="UP000838878"/>
    </source>
</evidence>
<evidence type="ECO:0000259" key="1">
    <source>
        <dbReference type="Pfam" id="PF00567"/>
    </source>
</evidence>
<dbReference type="PANTHER" id="PTHR16442">
    <property type="entry name" value="RING FINGER PROTEIN 17"/>
    <property type="match status" value="1"/>
</dbReference>
<reference evidence="2" key="1">
    <citation type="submission" date="2021-12" db="EMBL/GenBank/DDBJ databases">
        <authorList>
            <person name="Martin H S."/>
        </authorList>
    </citation>
    <scope>NUCLEOTIDE SEQUENCE</scope>
</reference>
<accession>A0A8J9Y7U6</accession>